<organism evidence="1 2">
    <name type="scientific">Flavobacterium cerinum</name>
    <dbReference type="NCBI Taxonomy" id="2502784"/>
    <lineage>
        <taxon>Bacteria</taxon>
        <taxon>Pseudomonadati</taxon>
        <taxon>Bacteroidota</taxon>
        <taxon>Flavobacteriia</taxon>
        <taxon>Flavobacteriales</taxon>
        <taxon>Flavobacteriaceae</taxon>
        <taxon>Flavobacterium</taxon>
    </lineage>
</organism>
<dbReference type="Proteomes" id="UP000287527">
    <property type="component" value="Unassembled WGS sequence"/>
</dbReference>
<dbReference type="PROSITE" id="PS51257">
    <property type="entry name" value="PROKAR_LIPOPROTEIN"/>
    <property type="match status" value="1"/>
</dbReference>
<accession>A0A3S3S6W5</accession>
<comment type="caution">
    <text evidence="1">The sequence shown here is derived from an EMBL/GenBank/DDBJ whole genome shotgun (WGS) entry which is preliminary data.</text>
</comment>
<dbReference type="RefSeq" id="WP_128391522.1">
    <property type="nucleotide sequence ID" value="NZ_SBII01000022.1"/>
</dbReference>
<evidence type="ECO:0000313" key="1">
    <source>
        <dbReference type="EMBL" id="RWW91635.1"/>
    </source>
</evidence>
<dbReference type="AlphaFoldDB" id="A0A3S3S6W5"/>
<reference evidence="1 2" key="1">
    <citation type="submission" date="2019-01" db="EMBL/GenBank/DDBJ databases">
        <title>Flavobacterium sp. nov.,isolated from freshwater.</title>
        <authorList>
            <person name="Zhang R."/>
            <person name="Du Z.-J."/>
        </authorList>
    </citation>
    <scope>NUCLEOTIDE SEQUENCE [LARGE SCALE GENOMIC DNA]</scope>
    <source>
        <strain evidence="1 2">1E403</strain>
    </source>
</reference>
<keyword evidence="2" id="KW-1185">Reference proteome</keyword>
<evidence type="ECO:0000313" key="2">
    <source>
        <dbReference type="Proteomes" id="UP000287527"/>
    </source>
</evidence>
<name>A0A3S3S6W5_9FLAO</name>
<gene>
    <name evidence="1" type="ORF">EPI11_18740</name>
</gene>
<protein>
    <submittedName>
        <fullName evidence="1">Uncharacterized protein</fullName>
    </submittedName>
</protein>
<dbReference type="EMBL" id="SBII01000022">
    <property type="protein sequence ID" value="RWW91635.1"/>
    <property type="molecule type" value="Genomic_DNA"/>
</dbReference>
<dbReference type="OrthoDB" id="1447646at2"/>
<proteinExistence type="predicted"/>
<sequence length="169" mass="19405">MKKQILVYISIIALFSCKSQKDSSTTWGKHTIETPCPPKSECNFEVLQNKSLLIKTDDTNHIYYHLENTPGKTVVKYTYKTITDPKLKDAGYSEDIIFETDNMFSNLNLTDIDIQKTKMLFGVHCFCRGKAGFYKIEKGNMSYTNKKLHIELPDVIDNQKTKTVSVSFK</sequence>